<keyword evidence="2" id="KW-0496">Mitochondrion</keyword>
<evidence type="ECO:0000256" key="1">
    <source>
        <dbReference type="SAM" id="MobiDB-lite"/>
    </source>
</evidence>
<comment type="caution">
    <text evidence="2">The sequence shown here is derived from an EMBL/GenBank/DDBJ whole genome shotgun (WGS) entry which is preliminary data.</text>
</comment>
<gene>
    <name evidence="2" type="ORF">ABT39_MTgene5560</name>
</gene>
<protein>
    <submittedName>
        <fullName evidence="2">Uncharacterized protein</fullName>
    </submittedName>
</protein>
<organism evidence="2">
    <name type="scientific">Picea glauca</name>
    <name type="common">White spruce</name>
    <name type="synonym">Pinus glauca</name>
    <dbReference type="NCBI Taxonomy" id="3330"/>
    <lineage>
        <taxon>Eukaryota</taxon>
        <taxon>Viridiplantae</taxon>
        <taxon>Streptophyta</taxon>
        <taxon>Embryophyta</taxon>
        <taxon>Tracheophyta</taxon>
        <taxon>Spermatophyta</taxon>
        <taxon>Pinopsida</taxon>
        <taxon>Pinidae</taxon>
        <taxon>Conifers I</taxon>
        <taxon>Pinales</taxon>
        <taxon>Pinaceae</taxon>
        <taxon>Picea</taxon>
    </lineage>
</organism>
<proteinExistence type="predicted"/>
<dbReference type="AlphaFoldDB" id="A0A117NGV0"/>
<reference evidence="2" key="1">
    <citation type="journal article" date="2015" name="Genome Biol. Evol.">
        <title>Organellar Genomes of White Spruce (Picea glauca): Assembly and Annotation.</title>
        <authorList>
            <person name="Jackman S.D."/>
            <person name="Warren R.L."/>
            <person name="Gibb E.A."/>
            <person name="Vandervalk B.P."/>
            <person name="Mohamadi H."/>
            <person name="Chu J."/>
            <person name="Raymond A."/>
            <person name="Pleasance S."/>
            <person name="Coope R."/>
            <person name="Wildung M.R."/>
            <person name="Ritland C.E."/>
            <person name="Bousquet J."/>
            <person name="Jones S.J."/>
            <person name="Bohlmann J."/>
            <person name="Birol I."/>
        </authorList>
    </citation>
    <scope>NUCLEOTIDE SEQUENCE [LARGE SCALE GENOMIC DNA]</scope>
    <source>
        <tissue evidence="2">Flushing bud</tissue>
    </source>
</reference>
<feature type="compositionally biased region" description="Polar residues" evidence="1">
    <location>
        <begin position="12"/>
        <end position="26"/>
    </location>
</feature>
<evidence type="ECO:0000313" key="2">
    <source>
        <dbReference type="EMBL" id="KUM47375.1"/>
    </source>
</evidence>
<sequence length="93" mass="10639">MKSTAHFPHPAQEQQPKPKSHQQPNSVFEVPVTVTLPKRGTFLLSRHTSGSFNRNRHNRNRRIGLYESPCLEVMNLVLVSLSPRILARRTQVS</sequence>
<name>A0A117NGV0_PICGL</name>
<geneLocation type="mitochondrion" evidence="2"/>
<accession>A0A117NGV0</accession>
<feature type="region of interest" description="Disordered" evidence="1">
    <location>
        <begin position="1"/>
        <end position="26"/>
    </location>
</feature>
<dbReference type="EMBL" id="LKAM01000007">
    <property type="protein sequence ID" value="KUM47375.1"/>
    <property type="molecule type" value="Genomic_DNA"/>
</dbReference>